<accession>A0A4S3MLZ7</accession>
<dbReference type="SUPFAM" id="SSF47616">
    <property type="entry name" value="GST C-terminal domain-like"/>
    <property type="match status" value="1"/>
</dbReference>
<dbReference type="SFLD" id="SFLDG00358">
    <property type="entry name" value="Main_(cytGST)"/>
    <property type="match status" value="1"/>
</dbReference>
<gene>
    <name evidence="2" type="ORF">E7811_11720</name>
</gene>
<name>A0A4S3MLZ7_9RHOB</name>
<dbReference type="CDD" id="cd03046">
    <property type="entry name" value="GST_N_GTT1_like"/>
    <property type="match status" value="1"/>
</dbReference>
<dbReference type="Proteomes" id="UP000309450">
    <property type="component" value="Unassembled WGS sequence"/>
</dbReference>
<dbReference type="SFLD" id="SFLDG01150">
    <property type="entry name" value="Main.1:_Beta-like"/>
    <property type="match status" value="1"/>
</dbReference>
<feature type="domain" description="GST N-terminal" evidence="1">
    <location>
        <begin position="1"/>
        <end position="80"/>
    </location>
</feature>
<reference evidence="2 3" key="1">
    <citation type="submission" date="2019-04" db="EMBL/GenBank/DDBJ databases">
        <title>Draft genome sequence of Gemmobacter aestuarii sp. nov.</title>
        <authorList>
            <person name="Hameed A."/>
            <person name="Lin S.-Y."/>
            <person name="Shahina M."/>
            <person name="Lai W.-A."/>
            <person name="Young C.-C."/>
        </authorList>
    </citation>
    <scope>NUCLEOTIDE SEQUENCE [LARGE SCALE GENOMIC DNA]</scope>
    <source>
        <strain evidence="2 3">CC-PW-75</strain>
    </source>
</reference>
<dbReference type="Pfam" id="PF02798">
    <property type="entry name" value="GST_N"/>
    <property type="match status" value="1"/>
</dbReference>
<dbReference type="EMBL" id="SSND01000003">
    <property type="protein sequence ID" value="THD82822.1"/>
    <property type="molecule type" value="Genomic_DNA"/>
</dbReference>
<dbReference type="AlphaFoldDB" id="A0A4S3MLZ7"/>
<sequence>MIRLYHVAQARSFRVLWFLNEAGLPHEVRQMSFFDKSLRAPEFLALSPAGRIPAVEIDGQVMFESGAILEYLAETRAPVLGRAPGHADRAAWLEWLHFGETIGQHLANLTQQHIVLREDWMRSPTVMRLEVKRLEKCLIAVAEARRGDYILGDFSAADIALGYGFLIGQRFVRPDHPAVAAYWQALSARPAFQAALAADGPAQIYTQDFYEAPADG</sequence>
<protein>
    <submittedName>
        <fullName evidence="2">Glutathione S-transferase</fullName>
    </submittedName>
</protein>
<comment type="caution">
    <text evidence="2">The sequence shown here is derived from an EMBL/GenBank/DDBJ whole genome shotgun (WGS) entry which is preliminary data.</text>
</comment>
<proteinExistence type="predicted"/>
<dbReference type="Gene3D" id="1.20.1050.10">
    <property type="match status" value="1"/>
</dbReference>
<dbReference type="InterPro" id="IPR004045">
    <property type="entry name" value="Glutathione_S-Trfase_N"/>
</dbReference>
<keyword evidence="3" id="KW-1185">Reference proteome</keyword>
<dbReference type="PANTHER" id="PTHR44051:SF8">
    <property type="entry name" value="GLUTATHIONE S-TRANSFERASE GSTA"/>
    <property type="match status" value="1"/>
</dbReference>
<dbReference type="Gene3D" id="3.40.30.10">
    <property type="entry name" value="Glutaredoxin"/>
    <property type="match status" value="1"/>
</dbReference>
<dbReference type="InterPro" id="IPR036249">
    <property type="entry name" value="Thioredoxin-like_sf"/>
</dbReference>
<organism evidence="2 3">
    <name type="scientific">Aliigemmobacter aestuarii</name>
    <dbReference type="NCBI Taxonomy" id="1445661"/>
    <lineage>
        <taxon>Bacteria</taxon>
        <taxon>Pseudomonadati</taxon>
        <taxon>Pseudomonadota</taxon>
        <taxon>Alphaproteobacteria</taxon>
        <taxon>Rhodobacterales</taxon>
        <taxon>Paracoccaceae</taxon>
        <taxon>Aliigemmobacter</taxon>
    </lineage>
</organism>
<dbReference type="PANTHER" id="PTHR44051">
    <property type="entry name" value="GLUTATHIONE S-TRANSFERASE-RELATED"/>
    <property type="match status" value="1"/>
</dbReference>
<dbReference type="SFLD" id="SFLDS00019">
    <property type="entry name" value="Glutathione_Transferase_(cytos"/>
    <property type="match status" value="1"/>
</dbReference>
<dbReference type="InterPro" id="IPR040079">
    <property type="entry name" value="Glutathione_S-Trfase"/>
</dbReference>
<dbReference type="SUPFAM" id="SSF52833">
    <property type="entry name" value="Thioredoxin-like"/>
    <property type="match status" value="1"/>
</dbReference>
<dbReference type="RefSeq" id="WP_136394849.1">
    <property type="nucleotide sequence ID" value="NZ_SSND01000003.1"/>
</dbReference>
<dbReference type="GO" id="GO:0016740">
    <property type="term" value="F:transferase activity"/>
    <property type="evidence" value="ECO:0007669"/>
    <property type="project" value="UniProtKB-KW"/>
</dbReference>
<evidence type="ECO:0000313" key="3">
    <source>
        <dbReference type="Proteomes" id="UP000309450"/>
    </source>
</evidence>
<keyword evidence="2" id="KW-0808">Transferase</keyword>
<evidence type="ECO:0000259" key="1">
    <source>
        <dbReference type="PROSITE" id="PS50404"/>
    </source>
</evidence>
<dbReference type="PROSITE" id="PS50404">
    <property type="entry name" value="GST_NTER"/>
    <property type="match status" value="1"/>
</dbReference>
<dbReference type="InterPro" id="IPR036282">
    <property type="entry name" value="Glutathione-S-Trfase_C_sf"/>
</dbReference>
<evidence type="ECO:0000313" key="2">
    <source>
        <dbReference type="EMBL" id="THD82822.1"/>
    </source>
</evidence>
<dbReference type="OrthoDB" id="5740960at2"/>